<accession>A0A8G1A0E0</accession>
<dbReference type="InterPro" id="IPR005543">
    <property type="entry name" value="PASTA_dom"/>
</dbReference>
<dbReference type="Proteomes" id="UP000826709">
    <property type="component" value="Chromosome"/>
</dbReference>
<gene>
    <name evidence="3" type="ORF">E2N92_06715</name>
</gene>
<reference evidence="3" key="2">
    <citation type="submission" date="2019-03" db="EMBL/GenBank/DDBJ databases">
        <authorList>
            <person name="Chen S.-C."/>
            <person name="Wu S.-Y."/>
            <person name="Lai M.-C."/>
        </authorList>
    </citation>
    <scope>NUCLEOTIDE SEQUENCE</scope>
    <source>
        <strain evidence="3">ML15</strain>
    </source>
</reference>
<organism evidence="3 4">
    <name type="scientific">Methanofollis formosanus</name>
    <dbReference type="NCBI Taxonomy" id="299308"/>
    <lineage>
        <taxon>Archaea</taxon>
        <taxon>Methanobacteriati</taxon>
        <taxon>Methanobacteriota</taxon>
        <taxon>Stenosarchaea group</taxon>
        <taxon>Methanomicrobia</taxon>
        <taxon>Methanomicrobiales</taxon>
        <taxon>Methanomicrobiaceae</taxon>
        <taxon>Methanofollis</taxon>
    </lineage>
</organism>
<name>A0A8G1A0E0_9EURY</name>
<dbReference type="Pfam" id="PF26548">
    <property type="entry name" value="DUF8179"/>
    <property type="match status" value="1"/>
</dbReference>
<dbReference type="InterPro" id="IPR058492">
    <property type="entry name" value="DUF8179"/>
</dbReference>
<dbReference type="PIRSF" id="PIRSF005852">
    <property type="entry name" value="UCP005852"/>
    <property type="match status" value="1"/>
</dbReference>
<feature type="domain" description="PASTA" evidence="2">
    <location>
        <begin position="318"/>
        <end position="377"/>
    </location>
</feature>
<comment type="similarity">
    <text evidence="1">Belongs to the UPF0288 family.</text>
</comment>
<dbReference type="OrthoDB" id="140355at2157"/>
<sequence>MQVLLDGRQVALPEGATLGDLLPDHEWEFVVAVIRPATREAARTEHIRFMTTAGEVVIEITSLYTEYFGDGAALREAGPRALRWSDRYAAAFGPLVSGVVPDRTPHRYARGDVVLGCAGYDPAKSLLLFCRADHRADFGAGADGGVIGRVVSGRGVIDRWTQGDEITGIERIVSWADRTTSFVTLDPATPLEEGAEVVTRVEISAEGFADGRSDTKTAGSVEHLLLSLEGGSFSVGRAASTHIRDETMAPMDVLMDRKMPRHEGAVTVRTAGGSRGAVYIYREEIPSHPGHTLVGQVVHGIELVKLAGKGQRFAVSVDPPRFDLVGLSLADALAIAEERGIEVTLDGEGDDLVVVGQKPGTTLEALAAGAVTLSVLPAEKVVSITLDDEAAPLTCDIFRRATGLKTHFVGSMPVLFTFEDVVLFKPKIKKKVNIIPENTPHDLVPAGLLAMTNESRRGAGMVGARATDNSEFGPTSEPFDGTNIIGSVLDMEKLAAFTEGEKVYIREVRKHG</sequence>
<keyword evidence="4" id="KW-1185">Reference proteome</keyword>
<evidence type="ECO:0000256" key="1">
    <source>
        <dbReference type="HAMAP-Rule" id="MF_01089"/>
    </source>
</evidence>
<dbReference type="HAMAP" id="MF_01089">
    <property type="entry name" value="UPF0288"/>
    <property type="match status" value="1"/>
</dbReference>
<proteinExistence type="inferred from homology"/>
<evidence type="ECO:0000259" key="2">
    <source>
        <dbReference type="PROSITE" id="PS51178"/>
    </source>
</evidence>
<reference evidence="3" key="1">
    <citation type="journal article" date="2005" name="Int. J. Syst. Evol. Microbiol.">
        <title>Methanofollis formosanus sp. nov., isolated from a fish pond.</title>
        <authorList>
            <person name="Wu S.Y."/>
            <person name="Chen S.C."/>
            <person name="Lai M.C."/>
        </authorList>
    </citation>
    <scope>NUCLEOTIDE SEQUENCE</scope>
    <source>
        <strain evidence="3">ML15</strain>
    </source>
</reference>
<evidence type="ECO:0000313" key="3">
    <source>
        <dbReference type="EMBL" id="QYZ79144.1"/>
    </source>
</evidence>
<protein>
    <recommendedName>
        <fullName evidence="1">UPF0288 protein E2N92_06715</fullName>
    </recommendedName>
</protein>
<dbReference type="RefSeq" id="WP_220680448.1">
    <property type="nucleotide sequence ID" value="NZ_CP037968.1"/>
</dbReference>
<dbReference type="InterPro" id="IPR016466">
    <property type="entry name" value="Methan_mark_3"/>
</dbReference>
<dbReference type="PROSITE" id="PS51178">
    <property type="entry name" value="PASTA"/>
    <property type="match status" value="1"/>
</dbReference>
<dbReference type="AlphaFoldDB" id="A0A8G1A0E0"/>
<evidence type="ECO:0000313" key="4">
    <source>
        <dbReference type="Proteomes" id="UP000826709"/>
    </source>
</evidence>
<dbReference type="KEGG" id="mfk:E2N92_06715"/>
<dbReference type="NCBIfam" id="TIGR03268">
    <property type="entry name" value="methan_mark_3"/>
    <property type="match status" value="1"/>
</dbReference>
<dbReference type="EMBL" id="CP037968">
    <property type="protein sequence ID" value="QYZ79144.1"/>
    <property type="molecule type" value="Genomic_DNA"/>
</dbReference>